<reference evidence="2 3" key="1">
    <citation type="journal article" date="2008" name="Nature">
        <title>The genome of the choanoflagellate Monosiga brevicollis and the origin of metazoans.</title>
        <authorList>
            <consortium name="JGI Sequencing"/>
            <person name="King N."/>
            <person name="Westbrook M.J."/>
            <person name="Young S.L."/>
            <person name="Kuo A."/>
            <person name="Abedin M."/>
            <person name="Chapman J."/>
            <person name="Fairclough S."/>
            <person name="Hellsten U."/>
            <person name="Isogai Y."/>
            <person name="Letunic I."/>
            <person name="Marr M."/>
            <person name="Pincus D."/>
            <person name="Putnam N."/>
            <person name="Rokas A."/>
            <person name="Wright K.J."/>
            <person name="Zuzow R."/>
            <person name="Dirks W."/>
            <person name="Good M."/>
            <person name="Goodstein D."/>
            <person name="Lemons D."/>
            <person name="Li W."/>
            <person name="Lyons J.B."/>
            <person name="Morris A."/>
            <person name="Nichols S."/>
            <person name="Richter D.J."/>
            <person name="Salamov A."/>
            <person name="Bork P."/>
            <person name="Lim W.A."/>
            <person name="Manning G."/>
            <person name="Miller W.T."/>
            <person name="McGinnis W."/>
            <person name="Shapiro H."/>
            <person name="Tjian R."/>
            <person name="Grigoriev I.V."/>
            <person name="Rokhsar D."/>
        </authorList>
    </citation>
    <scope>NUCLEOTIDE SEQUENCE [LARGE SCALE GENOMIC DNA]</scope>
    <source>
        <strain evidence="3">MX1 / ATCC 50154</strain>
    </source>
</reference>
<keyword evidence="1" id="KW-0732">Signal</keyword>
<feature type="signal peptide" evidence="1">
    <location>
        <begin position="1"/>
        <end position="19"/>
    </location>
</feature>
<dbReference type="AlphaFoldDB" id="A9V963"/>
<gene>
    <name evidence="2" type="ORF">MONBRDRAFT_28782</name>
</gene>
<dbReference type="GeneID" id="5894464"/>
<protein>
    <submittedName>
        <fullName evidence="2">Uncharacterized protein</fullName>
    </submittedName>
</protein>
<dbReference type="KEGG" id="mbr:MONBRDRAFT_28782"/>
<name>A9V963_MONBE</name>
<sequence length="142" mass="16029">MKVLAVALALLALLALSLADVDLDQWQYDEPACRRACRTAFKNGELTRLDRDLCKAKCEVKSCRKNFCTTLSAKPQRLACREGCNNGYKLAKIGYTCEAECKTVFSDVDELVTCRQTCEQNKVDARFPELNDESEQVMDNVY</sequence>
<dbReference type="Proteomes" id="UP000001357">
    <property type="component" value="Unassembled WGS sequence"/>
</dbReference>
<feature type="chain" id="PRO_5002742853" evidence="1">
    <location>
        <begin position="20"/>
        <end position="142"/>
    </location>
</feature>
<proteinExistence type="predicted"/>
<keyword evidence="3" id="KW-1185">Reference proteome</keyword>
<organism evidence="2 3">
    <name type="scientific">Monosiga brevicollis</name>
    <name type="common">Choanoflagellate</name>
    <dbReference type="NCBI Taxonomy" id="81824"/>
    <lineage>
        <taxon>Eukaryota</taxon>
        <taxon>Choanoflagellata</taxon>
        <taxon>Craspedida</taxon>
        <taxon>Salpingoecidae</taxon>
        <taxon>Monosiga</taxon>
    </lineage>
</organism>
<accession>A9V963</accession>
<evidence type="ECO:0000313" key="3">
    <source>
        <dbReference type="Proteomes" id="UP000001357"/>
    </source>
</evidence>
<dbReference type="EMBL" id="CH991569">
    <property type="protein sequence ID" value="EDQ86071.1"/>
    <property type="molecule type" value="Genomic_DNA"/>
</dbReference>
<dbReference type="InParanoid" id="A9V963"/>
<evidence type="ECO:0000313" key="2">
    <source>
        <dbReference type="EMBL" id="EDQ86071.1"/>
    </source>
</evidence>
<dbReference type="RefSeq" id="XP_001749265.1">
    <property type="nucleotide sequence ID" value="XM_001749213.1"/>
</dbReference>
<evidence type="ECO:0000256" key="1">
    <source>
        <dbReference type="SAM" id="SignalP"/>
    </source>
</evidence>